<dbReference type="HOGENOM" id="CLU_3059640_0_0_7"/>
<evidence type="ECO:0000313" key="1">
    <source>
        <dbReference type="EMBL" id="ETW95986.1"/>
    </source>
</evidence>
<evidence type="ECO:0000313" key="2">
    <source>
        <dbReference type="Proteomes" id="UP000019141"/>
    </source>
</evidence>
<keyword evidence="2" id="KW-1185">Reference proteome</keyword>
<dbReference type="Proteomes" id="UP000019141">
    <property type="component" value="Unassembled WGS sequence"/>
</dbReference>
<dbReference type="AlphaFoldDB" id="W4LF70"/>
<dbReference type="EMBL" id="AZHW01000849">
    <property type="protein sequence ID" value="ETW95986.1"/>
    <property type="molecule type" value="Genomic_DNA"/>
</dbReference>
<accession>W4LF70</accession>
<organism evidence="1 2">
    <name type="scientific">Entotheonella factor</name>
    <dbReference type="NCBI Taxonomy" id="1429438"/>
    <lineage>
        <taxon>Bacteria</taxon>
        <taxon>Pseudomonadati</taxon>
        <taxon>Nitrospinota/Tectimicrobiota group</taxon>
        <taxon>Candidatus Tectimicrobiota</taxon>
        <taxon>Candidatus Entotheonellia</taxon>
        <taxon>Candidatus Entotheonellales</taxon>
        <taxon>Candidatus Entotheonellaceae</taxon>
        <taxon>Candidatus Entotheonella</taxon>
    </lineage>
</organism>
<protein>
    <submittedName>
        <fullName evidence="1">Uncharacterized protein</fullName>
    </submittedName>
</protein>
<proteinExistence type="predicted"/>
<comment type="caution">
    <text evidence="1">The sequence shown here is derived from an EMBL/GenBank/DDBJ whole genome shotgun (WGS) entry which is preliminary data.</text>
</comment>
<reference evidence="1 2" key="1">
    <citation type="journal article" date="2014" name="Nature">
        <title>An environmental bacterial taxon with a large and distinct metabolic repertoire.</title>
        <authorList>
            <person name="Wilson M.C."/>
            <person name="Mori T."/>
            <person name="Ruckert C."/>
            <person name="Uria A.R."/>
            <person name="Helf M.J."/>
            <person name="Takada K."/>
            <person name="Gernert C."/>
            <person name="Steffens U.A."/>
            <person name="Heycke N."/>
            <person name="Schmitt S."/>
            <person name="Rinke C."/>
            <person name="Helfrich E.J."/>
            <person name="Brachmann A.O."/>
            <person name="Gurgui C."/>
            <person name="Wakimoto T."/>
            <person name="Kracht M."/>
            <person name="Crusemann M."/>
            <person name="Hentschel U."/>
            <person name="Abe I."/>
            <person name="Matsunaga S."/>
            <person name="Kalinowski J."/>
            <person name="Takeyama H."/>
            <person name="Piel J."/>
        </authorList>
    </citation>
    <scope>NUCLEOTIDE SEQUENCE [LARGE SCALE GENOMIC DNA]</scope>
    <source>
        <strain evidence="2">TSY1</strain>
    </source>
</reference>
<gene>
    <name evidence="1" type="ORF">ETSY1_28420</name>
</gene>
<name>W4LF70_ENTF1</name>
<sequence>MTVLGHPCPIAIAFLDPISPSHQGEPLGTHFALTILLYKRVELKTARHRLRQR</sequence>